<sequence>MLVFTDTSVTGGDFVSAPFIIVTATIFLFFVRLRLVDEIKDYRYDSQYHSERPVTRGILRLTEIKYLILITLVLEFIFQLGNTYAGIITYGIFLLYSYFMYKEFYRKSFFSQHLLAGLLAHQFIFMLATLFALSTMQQRLPELDPNFFIFILFMFAPPFMFELGRKLEHRKDDRGENTDDTYIFRWGLVSSFLFLMIISFIQGTALTYLLGDRYYFGLAYNGVLVLTIIWFLKSRFVVSKTAKYWSVLLALLGMALYVVNKIGI</sequence>
<feature type="transmembrane region" description="Helical" evidence="1">
    <location>
        <begin position="182"/>
        <end position="202"/>
    </location>
</feature>
<feature type="transmembrane region" description="Helical" evidence="1">
    <location>
        <begin position="84"/>
        <end position="101"/>
    </location>
</feature>
<keyword evidence="1" id="KW-0812">Transmembrane</keyword>
<gene>
    <name evidence="2" type="ORF">A2677_00430</name>
</gene>
<organism evidence="2 3">
    <name type="scientific">Candidatus Komeilibacteria bacterium RIFCSPHIGHO2_01_FULL_52_14</name>
    <dbReference type="NCBI Taxonomy" id="1798549"/>
    <lineage>
        <taxon>Bacteria</taxon>
        <taxon>Candidatus Komeiliibacteriota</taxon>
    </lineage>
</organism>
<feature type="transmembrane region" description="Helical" evidence="1">
    <location>
        <begin position="145"/>
        <end position="161"/>
    </location>
</feature>
<evidence type="ECO:0000313" key="3">
    <source>
        <dbReference type="Proteomes" id="UP000177817"/>
    </source>
</evidence>
<feature type="transmembrane region" description="Helical" evidence="1">
    <location>
        <begin position="214"/>
        <end position="232"/>
    </location>
</feature>
<keyword evidence="1" id="KW-1133">Transmembrane helix</keyword>
<proteinExistence type="predicted"/>
<feature type="transmembrane region" description="Helical" evidence="1">
    <location>
        <begin position="244"/>
        <end position="263"/>
    </location>
</feature>
<dbReference type="EMBL" id="MHKK01000016">
    <property type="protein sequence ID" value="OGY90139.1"/>
    <property type="molecule type" value="Genomic_DNA"/>
</dbReference>
<accession>A0A1G2BNJ5</accession>
<dbReference type="Proteomes" id="UP000177817">
    <property type="component" value="Unassembled WGS sequence"/>
</dbReference>
<evidence type="ECO:0000313" key="2">
    <source>
        <dbReference type="EMBL" id="OGY90139.1"/>
    </source>
</evidence>
<reference evidence="2 3" key="1">
    <citation type="journal article" date="2016" name="Nat. Commun.">
        <title>Thousands of microbial genomes shed light on interconnected biogeochemical processes in an aquifer system.</title>
        <authorList>
            <person name="Anantharaman K."/>
            <person name="Brown C.T."/>
            <person name="Hug L.A."/>
            <person name="Sharon I."/>
            <person name="Castelle C.J."/>
            <person name="Probst A.J."/>
            <person name="Thomas B.C."/>
            <person name="Singh A."/>
            <person name="Wilkins M.J."/>
            <person name="Karaoz U."/>
            <person name="Brodie E.L."/>
            <person name="Williams K.H."/>
            <person name="Hubbard S.S."/>
            <person name="Banfield J.F."/>
        </authorList>
    </citation>
    <scope>NUCLEOTIDE SEQUENCE [LARGE SCALE GENOMIC DNA]</scope>
</reference>
<protein>
    <recommendedName>
        <fullName evidence="4">Prenyltransferase</fullName>
    </recommendedName>
</protein>
<evidence type="ECO:0000256" key="1">
    <source>
        <dbReference type="SAM" id="Phobius"/>
    </source>
</evidence>
<feature type="transmembrane region" description="Helical" evidence="1">
    <location>
        <begin position="57"/>
        <end position="78"/>
    </location>
</feature>
<feature type="transmembrane region" description="Helical" evidence="1">
    <location>
        <begin position="15"/>
        <end position="36"/>
    </location>
</feature>
<keyword evidence="1" id="KW-0472">Membrane</keyword>
<evidence type="ECO:0008006" key="4">
    <source>
        <dbReference type="Google" id="ProtNLM"/>
    </source>
</evidence>
<comment type="caution">
    <text evidence="2">The sequence shown here is derived from an EMBL/GenBank/DDBJ whole genome shotgun (WGS) entry which is preliminary data.</text>
</comment>
<feature type="transmembrane region" description="Helical" evidence="1">
    <location>
        <begin position="113"/>
        <end position="133"/>
    </location>
</feature>
<name>A0A1G2BNJ5_9BACT</name>
<dbReference type="AlphaFoldDB" id="A0A1G2BNJ5"/>